<comment type="function">
    <text evidence="6">One of the primary rRNA binding proteins, it binds directly to 16S rRNA where it nucleates assembly of the head domain of the 30S subunit. Is located at the subunit interface close to the decoding center, probably blocks exit of the E-site tRNA.</text>
</comment>
<dbReference type="PROSITE" id="PS00052">
    <property type="entry name" value="RIBOSOMAL_S7"/>
    <property type="match status" value="1"/>
</dbReference>
<evidence type="ECO:0000256" key="3">
    <source>
        <dbReference type="ARBA" id="ARBA00022884"/>
    </source>
</evidence>
<evidence type="ECO:0000256" key="7">
    <source>
        <dbReference type="RuleBase" id="RU003619"/>
    </source>
</evidence>
<accession>H5SG14</accession>
<evidence type="ECO:0000256" key="1">
    <source>
        <dbReference type="ARBA" id="ARBA00007151"/>
    </source>
</evidence>
<keyword evidence="4 6" id="KW-0689">Ribosomal protein</keyword>
<comment type="similarity">
    <text evidence="1 6 7">Belongs to the universal ribosomal protein uS7 family.</text>
</comment>
<reference evidence="9" key="2">
    <citation type="journal article" date="2012" name="PLoS ONE">
        <title>A Deeply Branching Thermophilic Bacterium with an Ancient Acetyl-CoA Pathway Dominates a Subsurface Ecosystem.</title>
        <authorList>
            <person name="Takami H."/>
            <person name="Noguchi H."/>
            <person name="Takaki Y."/>
            <person name="Uchiyama I."/>
            <person name="Toyoda A."/>
            <person name="Nishi S."/>
            <person name="Chee G.-J."/>
            <person name="Arai W."/>
            <person name="Nunoura T."/>
            <person name="Itoh T."/>
            <person name="Hattori M."/>
            <person name="Takai K."/>
        </authorList>
    </citation>
    <scope>NUCLEOTIDE SEQUENCE</scope>
</reference>
<dbReference type="NCBIfam" id="TIGR01029">
    <property type="entry name" value="rpsG_bact"/>
    <property type="match status" value="1"/>
</dbReference>
<dbReference type="GO" id="GO:0000049">
    <property type="term" value="F:tRNA binding"/>
    <property type="evidence" value="ECO:0007669"/>
    <property type="project" value="UniProtKB-UniRule"/>
</dbReference>
<dbReference type="SUPFAM" id="SSF47973">
    <property type="entry name" value="Ribosomal protein S7"/>
    <property type="match status" value="1"/>
</dbReference>
<feature type="domain" description="Small ribosomal subunit protein uS7" evidence="8">
    <location>
        <begin position="1"/>
        <end position="148"/>
    </location>
</feature>
<proteinExistence type="inferred from homology"/>
<keyword evidence="2 6" id="KW-0699">rRNA-binding</keyword>
<dbReference type="PANTHER" id="PTHR11205">
    <property type="entry name" value="RIBOSOMAL PROTEIN S7"/>
    <property type="match status" value="1"/>
</dbReference>
<reference evidence="9" key="1">
    <citation type="journal article" date="2005" name="Environ. Microbiol.">
        <title>Genetic and functional properties of uncultivated thermophilic crenarchaeotes from a subsurface gold mine as revealed by analysis of genome fragments.</title>
        <authorList>
            <person name="Nunoura T."/>
            <person name="Hirayama H."/>
            <person name="Takami H."/>
            <person name="Oida H."/>
            <person name="Nishi S."/>
            <person name="Shimamura S."/>
            <person name="Suzuki Y."/>
            <person name="Inagaki F."/>
            <person name="Takai K."/>
            <person name="Nealson K.H."/>
            <person name="Horikoshi K."/>
        </authorList>
    </citation>
    <scope>NUCLEOTIDE SEQUENCE</scope>
</reference>
<sequence length="155" mass="17939">MRKKRAPKRYIEPDPLYNDVMVAKLINSIMRDGKKTIARKIVYEAFTLIGQKTKQDPLEIFRKAVANVAPVLEVRPRRVGGATYQVPMEVREERRLSLALRWLRDYARERRDKTMAIRLANEIMAAANGEGGAIKRRDTMHAMAEANKAFAHFKW</sequence>
<evidence type="ECO:0000256" key="2">
    <source>
        <dbReference type="ARBA" id="ARBA00022730"/>
    </source>
</evidence>
<dbReference type="InterPro" id="IPR023798">
    <property type="entry name" value="Ribosomal_uS7_dom"/>
</dbReference>
<evidence type="ECO:0000256" key="6">
    <source>
        <dbReference type="HAMAP-Rule" id="MF_00480"/>
    </source>
</evidence>
<organism evidence="9">
    <name type="scientific">uncultured Bacteroidota bacterium</name>
    <dbReference type="NCBI Taxonomy" id="152509"/>
    <lineage>
        <taxon>Bacteria</taxon>
        <taxon>Pseudomonadati</taxon>
        <taxon>Bacteroidota</taxon>
        <taxon>environmental samples</taxon>
    </lineage>
</organism>
<dbReference type="EMBL" id="AP011709">
    <property type="protein sequence ID" value="BAL55100.1"/>
    <property type="molecule type" value="Genomic_DNA"/>
</dbReference>
<dbReference type="CDD" id="cd14869">
    <property type="entry name" value="uS7_Bacteria"/>
    <property type="match status" value="1"/>
</dbReference>
<keyword evidence="5 6" id="KW-0687">Ribonucleoprotein</keyword>
<dbReference type="Pfam" id="PF00177">
    <property type="entry name" value="Ribosomal_S7"/>
    <property type="match status" value="1"/>
</dbReference>
<keyword evidence="3 6" id="KW-0694">RNA-binding</keyword>
<name>H5SG14_9BACT</name>
<evidence type="ECO:0000256" key="4">
    <source>
        <dbReference type="ARBA" id="ARBA00022980"/>
    </source>
</evidence>
<dbReference type="AlphaFoldDB" id="H5SG14"/>
<dbReference type="InterPro" id="IPR036823">
    <property type="entry name" value="Ribosomal_uS7_dom_sf"/>
</dbReference>
<gene>
    <name evidence="6" type="primary">rpsG</name>
    <name evidence="9" type="ORF">HGMM_F23B02C39</name>
</gene>
<dbReference type="GO" id="GO:0019843">
    <property type="term" value="F:rRNA binding"/>
    <property type="evidence" value="ECO:0007669"/>
    <property type="project" value="UniProtKB-UniRule"/>
</dbReference>
<dbReference type="InterPro" id="IPR020606">
    <property type="entry name" value="Ribosomal_uS7_CS"/>
</dbReference>
<dbReference type="PIRSF" id="PIRSF002122">
    <property type="entry name" value="RPS7p_RPS7a_RPS5e_RPS7o"/>
    <property type="match status" value="1"/>
</dbReference>
<dbReference type="GO" id="GO:0015935">
    <property type="term" value="C:small ribosomal subunit"/>
    <property type="evidence" value="ECO:0007669"/>
    <property type="project" value="InterPro"/>
</dbReference>
<evidence type="ECO:0000313" key="9">
    <source>
        <dbReference type="EMBL" id="BAL55100.1"/>
    </source>
</evidence>
<keyword evidence="6" id="KW-0820">tRNA-binding</keyword>
<dbReference type="Gene3D" id="1.10.455.10">
    <property type="entry name" value="Ribosomal protein S7 domain"/>
    <property type="match status" value="1"/>
</dbReference>
<dbReference type="HAMAP" id="MF_00480_B">
    <property type="entry name" value="Ribosomal_uS7_B"/>
    <property type="match status" value="1"/>
</dbReference>
<dbReference type="GO" id="GO:0006412">
    <property type="term" value="P:translation"/>
    <property type="evidence" value="ECO:0007669"/>
    <property type="project" value="UniProtKB-UniRule"/>
</dbReference>
<protein>
    <recommendedName>
        <fullName evidence="6">Small ribosomal subunit protein uS7</fullName>
    </recommendedName>
</protein>
<comment type="subunit">
    <text evidence="6">Part of the 30S ribosomal subunit. Contacts proteins S9 and S11.</text>
</comment>
<dbReference type="GO" id="GO:0003735">
    <property type="term" value="F:structural constituent of ribosome"/>
    <property type="evidence" value="ECO:0007669"/>
    <property type="project" value="InterPro"/>
</dbReference>
<dbReference type="InterPro" id="IPR000235">
    <property type="entry name" value="Ribosomal_uS7"/>
</dbReference>
<dbReference type="InterPro" id="IPR005717">
    <property type="entry name" value="Ribosomal_uS7_bac/org-type"/>
</dbReference>
<dbReference type="FunFam" id="1.10.455.10:FF:000001">
    <property type="entry name" value="30S ribosomal protein S7"/>
    <property type="match status" value="1"/>
</dbReference>
<evidence type="ECO:0000259" key="8">
    <source>
        <dbReference type="Pfam" id="PF00177"/>
    </source>
</evidence>
<evidence type="ECO:0000256" key="5">
    <source>
        <dbReference type="ARBA" id="ARBA00023274"/>
    </source>
</evidence>